<dbReference type="GO" id="GO:0046556">
    <property type="term" value="F:alpha-L-arabinofuranosidase activity"/>
    <property type="evidence" value="ECO:0007669"/>
    <property type="project" value="UniProtKB-EC"/>
</dbReference>
<evidence type="ECO:0000256" key="2">
    <source>
        <dbReference type="ARBA" id="ARBA00007186"/>
    </source>
</evidence>
<dbReference type="Gene3D" id="2.60.120.260">
    <property type="entry name" value="Galactose-binding domain-like"/>
    <property type="match status" value="1"/>
</dbReference>
<evidence type="ECO:0000256" key="5">
    <source>
        <dbReference type="ARBA" id="ARBA00022801"/>
    </source>
</evidence>
<reference evidence="9" key="1">
    <citation type="submission" date="2020-01" db="EMBL/GenBank/DDBJ databases">
        <title>'Steroidobacter agaridevorans' sp. nov., agar-degrading bacteria isolated from rhizosphere soils.</title>
        <authorList>
            <person name="Ikenaga M."/>
            <person name="Kataoka M."/>
            <person name="Murouchi A."/>
            <person name="Katsuragi S."/>
            <person name="Sakai M."/>
        </authorList>
    </citation>
    <scope>NUCLEOTIDE SEQUENCE [LARGE SCALE GENOMIC DNA]</scope>
    <source>
        <strain evidence="9">YU21-B</strain>
    </source>
</reference>
<evidence type="ECO:0000256" key="6">
    <source>
        <dbReference type="SAM" id="SignalP"/>
    </source>
</evidence>
<evidence type="ECO:0000256" key="1">
    <source>
        <dbReference type="ARBA" id="ARBA00001462"/>
    </source>
</evidence>
<accession>A0A829YBC4</accession>
<dbReference type="PANTHER" id="PTHR31776:SF26">
    <property type="entry name" value="SECRETED ARABINOSIDASE"/>
    <property type="match status" value="1"/>
</dbReference>
<dbReference type="Gene3D" id="2.60.40.1180">
    <property type="entry name" value="Golgi alpha-mannosidase II"/>
    <property type="match status" value="1"/>
</dbReference>
<protein>
    <recommendedName>
        <fullName evidence="3">non-reducing end alpha-L-arabinofuranosidase</fullName>
        <ecNumber evidence="3">3.2.1.55</ecNumber>
    </recommendedName>
</protein>
<name>A0A829YBC4_9GAMM</name>
<feature type="chain" id="PRO_5032494398" description="non-reducing end alpha-L-arabinofuranosidase" evidence="6">
    <location>
        <begin position="21"/>
        <end position="661"/>
    </location>
</feature>
<keyword evidence="4 6" id="KW-0732">Signal</keyword>
<dbReference type="EC" id="3.2.1.55" evidence="3"/>
<evidence type="ECO:0000313" key="8">
    <source>
        <dbReference type="EMBL" id="GFE80589.1"/>
    </source>
</evidence>
<dbReference type="Pfam" id="PF06964">
    <property type="entry name" value="Alpha-L-AF_C"/>
    <property type="match status" value="1"/>
</dbReference>
<dbReference type="GO" id="GO:0046373">
    <property type="term" value="P:L-arabinose metabolic process"/>
    <property type="evidence" value="ECO:0007669"/>
    <property type="project" value="InterPro"/>
</dbReference>
<dbReference type="Pfam" id="PF22848">
    <property type="entry name" value="ASD1_dom"/>
    <property type="match status" value="1"/>
</dbReference>
<evidence type="ECO:0000313" key="9">
    <source>
        <dbReference type="Proteomes" id="UP000445000"/>
    </source>
</evidence>
<dbReference type="InterPro" id="IPR010720">
    <property type="entry name" value="Alpha-L-AF_C"/>
</dbReference>
<evidence type="ECO:0000259" key="7">
    <source>
        <dbReference type="SMART" id="SM00813"/>
    </source>
</evidence>
<comment type="caution">
    <text evidence="8">The sequence shown here is derived from an EMBL/GenBank/DDBJ whole genome shotgun (WGS) entry which is preliminary data.</text>
</comment>
<dbReference type="PANTHER" id="PTHR31776">
    <property type="entry name" value="ALPHA-L-ARABINOFURANOSIDASE 1"/>
    <property type="match status" value="1"/>
</dbReference>
<dbReference type="SMART" id="SM00813">
    <property type="entry name" value="Alpha-L-AF_C"/>
    <property type="match status" value="1"/>
</dbReference>
<evidence type="ECO:0000256" key="4">
    <source>
        <dbReference type="ARBA" id="ARBA00022729"/>
    </source>
</evidence>
<feature type="domain" description="Alpha-L-arabinofuranosidase C-terminal" evidence="7">
    <location>
        <begin position="472"/>
        <end position="653"/>
    </location>
</feature>
<dbReference type="EMBL" id="BLJN01000002">
    <property type="protein sequence ID" value="GFE80589.1"/>
    <property type="molecule type" value="Genomic_DNA"/>
</dbReference>
<dbReference type="InterPro" id="IPR051563">
    <property type="entry name" value="Glycosyl_Hydrolase_51"/>
</dbReference>
<sequence>MIAGRWLIALVSCLCWTAHAAPARVQIDLAREKAISPDLMGVFFEDLNHAGDGGLYAELVQNRSFEFSATEQSDWNNLTFWTLAPRGAAKGNVVVEQAWPVHENNPHYAVLETLVAAPEGVALANSGFQGVFVQAGEQYEVSLFGRSLYVGERWKNPAQGALPLSVRLESADGTLLAQSRFEISPGEWQRYSAKLQPERTDRAARVVLVAPEQGALALDEVSLFPVKTFRGRSNGMRADLAQAIADLKPRFIRFPGGCLVHGNGIGNMYRWKDTIGPVEQRRQQANLWGYHQTVGVGFYEYFQFAEDVGAKPVPVVPAGVCCQNSDRQGGTGQRGLPLESMDDYVQEVLDLIEYANGPVTSKWGARRAAAGHPEPFNLEYLGVGNEDRITFLFKKRFEMIYAAVKAKHPEITVIGTVGPFAEGDDFEQGWQIADQLRLPMVDEHYYVSPDWFWQNLSRYDRYDRAKSHVYLGEYAAHEKDRRSTLRAALAEAAHLTSLERNADIVRMASYAPLLGREDLLDWTPNLIYFNGSDGVFPTLSYEVQKLFGTNGGDRYVHSTVTGLAADQRVALSTVRDSASGDLILKIVNAEEQPVALTFDLQGGKQPRSTAQVTVLKGTADETNDYRNGKVLKPVTTALRVADKSFPYTAPSNSLTIIRLAR</sequence>
<organism evidence="8 9">
    <name type="scientific">Steroidobacter agaridevorans</name>
    <dbReference type="NCBI Taxonomy" id="2695856"/>
    <lineage>
        <taxon>Bacteria</taxon>
        <taxon>Pseudomonadati</taxon>
        <taxon>Pseudomonadota</taxon>
        <taxon>Gammaproteobacteria</taxon>
        <taxon>Steroidobacterales</taxon>
        <taxon>Steroidobacteraceae</taxon>
        <taxon>Steroidobacter</taxon>
    </lineage>
</organism>
<dbReference type="InterPro" id="IPR017853">
    <property type="entry name" value="GH"/>
</dbReference>
<dbReference type="InterPro" id="IPR013780">
    <property type="entry name" value="Glyco_hydro_b"/>
</dbReference>
<keyword evidence="9" id="KW-1185">Reference proteome</keyword>
<comment type="similarity">
    <text evidence="2">Belongs to the glycosyl hydrolase 51 family.</text>
</comment>
<gene>
    <name evidence="8" type="ORF">GCM10011487_25890</name>
</gene>
<comment type="catalytic activity">
    <reaction evidence="1">
        <text>Hydrolysis of terminal non-reducing alpha-L-arabinofuranoside residues in alpha-L-arabinosides.</text>
        <dbReference type="EC" id="3.2.1.55"/>
    </reaction>
</comment>
<dbReference type="RefSeq" id="WP_161812256.1">
    <property type="nucleotide sequence ID" value="NZ_BLJN01000002.1"/>
</dbReference>
<dbReference type="SUPFAM" id="SSF51445">
    <property type="entry name" value="(Trans)glycosidases"/>
    <property type="match status" value="1"/>
</dbReference>
<evidence type="ECO:0000256" key="3">
    <source>
        <dbReference type="ARBA" id="ARBA00012670"/>
    </source>
</evidence>
<proteinExistence type="inferred from homology"/>
<dbReference type="Gene3D" id="3.20.20.80">
    <property type="entry name" value="Glycosidases"/>
    <property type="match status" value="1"/>
</dbReference>
<dbReference type="InterPro" id="IPR055235">
    <property type="entry name" value="ASD1_cat"/>
</dbReference>
<keyword evidence="5" id="KW-0378">Hydrolase</keyword>
<feature type="signal peptide" evidence="6">
    <location>
        <begin position="1"/>
        <end position="20"/>
    </location>
</feature>
<dbReference type="Proteomes" id="UP000445000">
    <property type="component" value="Unassembled WGS sequence"/>
</dbReference>
<dbReference type="AlphaFoldDB" id="A0A829YBC4"/>